<gene>
    <name evidence="9" type="ORF">CLAU1311_LOCUS5365</name>
    <name evidence="10" type="ORF">CLAU1311_LOCUS5366</name>
</gene>
<dbReference type="EMBL" id="HBHU01008291">
    <property type="protein sequence ID" value="CAE0021328.1"/>
    <property type="molecule type" value="Transcribed_RNA"/>
</dbReference>
<dbReference type="InterPro" id="IPR030184">
    <property type="entry name" value="WAT1-related"/>
</dbReference>
<accession>A0A7S3E2U4</accession>
<evidence type="ECO:0000256" key="1">
    <source>
        <dbReference type="ARBA" id="ARBA00004141"/>
    </source>
</evidence>
<evidence type="ECO:0000313" key="9">
    <source>
        <dbReference type="EMBL" id="CAE0021328.1"/>
    </source>
</evidence>
<dbReference type="GO" id="GO:0016020">
    <property type="term" value="C:membrane"/>
    <property type="evidence" value="ECO:0007669"/>
    <property type="project" value="UniProtKB-SubCell"/>
</dbReference>
<evidence type="ECO:0000256" key="6">
    <source>
        <dbReference type="RuleBase" id="RU363077"/>
    </source>
</evidence>
<keyword evidence="4 6" id="KW-1133">Transmembrane helix</keyword>
<evidence type="ECO:0000256" key="3">
    <source>
        <dbReference type="ARBA" id="ARBA00022692"/>
    </source>
</evidence>
<feature type="domain" description="EamA" evidence="8">
    <location>
        <begin position="208"/>
        <end position="347"/>
    </location>
</feature>
<dbReference type="SUPFAM" id="SSF103481">
    <property type="entry name" value="Multidrug resistance efflux transporter EmrE"/>
    <property type="match status" value="2"/>
</dbReference>
<evidence type="ECO:0000256" key="5">
    <source>
        <dbReference type="ARBA" id="ARBA00023136"/>
    </source>
</evidence>
<dbReference type="PANTHER" id="PTHR31218">
    <property type="entry name" value="WAT1-RELATED PROTEIN"/>
    <property type="match status" value="1"/>
</dbReference>
<feature type="transmembrane region" description="Helical" evidence="6">
    <location>
        <begin position="206"/>
        <end position="227"/>
    </location>
</feature>
<feature type="region of interest" description="Disordered" evidence="7">
    <location>
        <begin position="1"/>
        <end position="22"/>
    </location>
</feature>
<evidence type="ECO:0000256" key="2">
    <source>
        <dbReference type="ARBA" id="ARBA00007635"/>
    </source>
</evidence>
<name>A0A7S3E2U4_9CHLO</name>
<proteinExistence type="inferred from homology"/>
<feature type="transmembrane region" description="Helical" evidence="6">
    <location>
        <begin position="167"/>
        <end position="186"/>
    </location>
</feature>
<feature type="transmembrane region" description="Helical" evidence="6">
    <location>
        <begin position="239"/>
        <end position="259"/>
    </location>
</feature>
<reference evidence="9" key="1">
    <citation type="submission" date="2021-01" db="EMBL/GenBank/DDBJ databases">
        <authorList>
            <person name="Corre E."/>
            <person name="Pelletier E."/>
            <person name="Niang G."/>
            <person name="Scheremetjew M."/>
            <person name="Finn R."/>
            <person name="Kale V."/>
            <person name="Holt S."/>
            <person name="Cochrane G."/>
            <person name="Meng A."/>
            <person name="Brown T."/>
            <person name="Cohen L."/>
        </authorList>
    </citation>
    <scope>NUCLEOTIDE SEQUENCE</scope>
    <source>
        <strain evidence="9">RCC856</strain>
    </source>
</reference>
<feature type="transmembrane region" description="Helical" evidence="6">
    <location>
        <begin position="83"/>
        <end position="101"/>
    </location>
</feature>
<dbReference type="Pfam" id="PF00892">
    <property type="entry name" value="EamA"/>
    <property type="match status" value="2"/>
</dbReference>
<protein>
    <recommendedName>
        <fullName evidence="6">WAT1-related protein</fullName>
    </recommendedName>
</protein>
<feature type="transmembrane region" description="Helical" evidence="6">
    <location>
        <begin position="305"/>
        <end position="324"/>
    </location>
</feature>
<feature type="domain" description="EamA" evidence="8">
    <location>
        <begin position="54"/>
        <end position="184"/>
    </location>
</feature>
<comment type="subcellular location">
    <subcellularLocation>
        <location evidence="1 6">Membrane</location>
        <topology evidence="1 6">Multi-pass membrane protein</topology>
    </subcellularLocation>
</comment>
<comment type="similarity">
    <text evidence="2 6">Belongs to the drug/metabolite transporter (DMT) superfamily. Plant drug/metabolite exporter (P-DME) (TC 2.A.7.4) family.</text>
</comment>
<dbReference type="InterPro" id="IPR037185">
    <property type="entry name" value="EmrE-like"/>
</dbReference>
<dbReference type="AlphaFoldDB" id="A0A7S3E2U4"/>
<sequence length="367" mass="38591">MRPHKLKFSPPPSPSASSDGAARQGRWLLQPNGDGSSSPFQWLQEERRNRNRAVAALCLVQTLFALGTVLTKYTLLESGVNTLVLLLYRDIASSVILVAIATRLHGLPRRKDLAPFLLAGFCMFLNHALFIVGVDLSGALVASCVQPSQPVVTLAIAVLVGQERLTFNRCAGLACAVVGAVCVVVGDMLMQPGKSHADAKGKDNNAIWGDGALLANCVAAGACYVVMKALNRMYDSTLVIAWIYVVASGFLMATAGVFVSSDNGAGGWALPGEAVPALVYLVLVSSVLGYILISWSNNHLDSSQVSSFTCLQPMVGAVGATLLLDEGATAGEVLGGLLIIAGLMLTMAEPRKRKLRAAGRGDRSIAD</sequence>
<feature type="transmembrane region" description="Helical" evidence="6">
    <location>
        <begin position="53"/>
        <end position="71"/>
    </location>
</feature>
<dbReference type="InterPro" id="IPR000620">
    <property type="entry name" value="EamA_dom"/>
</dbReference>
<keyword evidence="3 6" id="KW-0812">Transmembrane</keyword>
<dbReference type="GO" id="GO:0022857">
    <property type="term" value="F:transmembrane transporter activity"/>
    <property type="evidence" value="ECO:0007669"/>
    <property type="project" value="InterPro"/>
</dbReference>
<feature type="transmembrane region" description="Helical" evidence="6">
    <location>
        <begin position="330"/>
        <end position="348"/>
    </location>
</feature>
<evidence type="ECO:0000256" key="4">
    <source>
        <dbReference type="ARBA" id="ARBA00022989"/>
    </source>
</evidence>
<feature type="transmembrane region" description="Helical" evidence="6">
    <location>
        <begin position="113"/>
        <end position="134"/>
    </location>
</feature>
<evidence type="ECO:0000259" key="8">
    <source>
        <dbReference type="Pfam" id="PF00892"/>
    </source>
</evidence>
<keyword evidence="5 6" id="KW-0472">Membrane</keyword>
<feature type="transmembrane region" description="Helical" evidence="6">
    <location>
        <begin position="140"/>
        <end position="160"/>
    </location>
</feature>
<evidence type="ECO:0000256" key="7">
    <source>
        <dbReference type="SAM" id="MobiDB-lite"/>
    </source>
</evidence>
<evidence type="ECO:0000313" key="10">
    <source>
        <dbReference type="EMBL" id="CAE0021330.1"/>
    </source>
</evidence>
<dbReference type="EMBL" id="HBHU01008292">
    <property type="protein sequence ID" value="CAE0021330.1"/>
    <property type="molecule type" value="Transcribed_RNA"/>
</dbReference>
<feature type="transmembrane region" description="Helical" evidence="6">
    <location>
        <begin position="274"/>
        <end position="293"/>
    </location>
</feature>
<organism evidence="9">
    <name type="scientific">Chloropicon laureae</name>
    <dbReference type="NCBI Taxonomy" id="464258"/>
    <lineage>
        <taxon>Eukaryota</taxon>
        <taxon>Viridiplantae</taxon>
        <taxon>Chlorophyta</taxon>
        <taxon>Chloropicophyceae</taxon>
        <taxon>Chloropicales</taxon>
        <taxon>Chloropicaceae</taxon>
        <taxon>Chloropicon</taxon>
    </lineage>
</organism>